<name>A0A0F9U3Y4_9ZZZZ</name>
<feature type="transmembrane region" description="Helical" evidence="1">
    <location>
        <begin position="37"/>
        <end position="56"/>
    </location>
</feature>
<proteinExistence type="predicted"/>
<keyword evidence="1" id="KW-0472">Membrane</keyword>
<evidence type="ECO:0000256" key="1">
    <source>
        <dbReference type="SAM" id="Phobius"/>
    </source>
</evidence>
<gene>
    <name evidence="2" type="ORF">LCGC14_0252860</name>
</gene>
<sequence>MSFLRPEAKAELWRWREVLGGIAVALVGLWLVMGPGLLLAIPGYALILAGVVFVWIGGQRARFRKTGLGAGAVQVDEGQIAYFGPLTGGVIALREMERLSLERGAYPAHWKLEQPGQNPVMIPVDAAGADALFDAFAALPGLRTERMLAELADDKTLSVVIWERRSMRPVSTLLH</sequence>
<reference evidence="2" key="1">
    <citation type="journal article" date="2015" name="Nature">
        <title>Complex archaea that bridge the gap between prokaryotes and eukaryotes.</title>
        <authorList>
            <person name="Spang A."/>
            <person name="Saw J.H."/>
            <person name="Jorgensen S.L."/>
            <person name="Zaremba-Niedzwiedzka K."/>
            <person name="Martijn J."/>
            <person name="Lind A.E."/>
            <person name="van Eijk R."/>
            <person name="Schleper C."/>
            <person name="Guy L."/>
            <person name="Ettema T.J."/>
        </authorList>
    </citation>
    <scope>NUCLEOTIDE SEQUENCE</scope>
</reference>
<keyword evidence="1" id="KW-0812">Transmembrane</keyword>
<organism evidence="2">
    <name type="scientific">marine sediment metagenome</name>
    <dbReference type="NCBI Taxonomy" id="412755"/>
    <lineage>
        <taxon>unclassified sequences</taxon>
        <taxon>metagenomes</taxon>
        <taxon>ecological metagenomes</taxon>
    </lineage>
</organism>
<dbReference type="AlphaFoldDB" id="A0A0F9U3Y4"/>
<feature type="transmembrane region" description="Helical" evidence="1">
    <location>
        <begin position="12"/>
        <end position="31"/>
    </location>
</feature>
<accession>A0A0F9U3Y4</accession>
<keyword evidence="1" id="KW-1133">Transmembrane helix</keyword>
<protein>
    <submittedName>
        <fullName evidence="2">Uncharacterized protein</fullName>
    </submittedName>
</protein>
<dbReference type="EMBL" id="LAZR01000132">
    <property type="protein sequence ID" value="KKN87945.1"/>
    <property type="molecule type" value="Genomic_DNA"/>
</dbReference>
<comment type="caution">
    <text evidence="2">The sequence shown here is derived from an EMBL/GenBank/DDBJ whole genome shotgun (WGS) entry which is preliminary data.</text>
</comment>
<evidence type="ECO:0000313" key="2">
    <source>
        <dbReference type="EMBL" id="KKN87945.1"/>
    </source>
</evidence>